<evidence type="ECO:0000313" key="1">
    <source>
        <dbReference type="EMBL" id="OGG35300.1"/>
    </source>
</evidence>
<dbReference type="EMBL" id="MFKE01000016">
    <property type="protein sequence ID" value="OGG35300.1"/>
    <property type="molecule type" value="Genomic_DNA"/>
</dbReference>
<sequence>MYKSTLNASKLYLGLAKQAEVSRKKLHKRHPHVVTFFHNHGVNLEHFRQHAVRAAATTAMASAMLFGQPLTQQVLSTPANQIATMSADQLRTMLTNQLKSLLPDDVRPLTRPEEDAVSQELKSIWGIDAHGTLSNEHLNTTYGFIGAEQHLPRFPGDSVSEHDAYQNSGITPGRGAWGYFAPSRDQLTQDLIQKEKWYVAVQTLYLPDWNTRTRELSQWYKYRKVLVVNPVNGKTVVADVADAGPANWTGKHFGGSPEVMGYLGLNVHMQKGAVLLFFVNDPNAEIPLGPVEYNVRYGKPIL</sequence>
<evidence type="ECO:0000313" key="2">
    <source>
        <dbReference type="Proteomes" id="UP000176186"/>
    </source>
</evidence>
<comment type="caution">
    <text evidence="1">The sequence shown here is derived from an EMBL/GenBank/DDBJ whole genome shotgun (WGS) entry which is preliminary data.</text>
</comment>
<reference evidence="1 2" key="1">
    <citation type="journal article" date="2016" name="Nat. Commun.">
        <title>Thousands of microbial genomes shed light on interconnected biogeochemical processes in an aquifer system.</title>
        <authorList>
            <person name="Anantharaman K."/>
            <person name="Brown C.T."/>
            <person name="Hug L.A."/>
            <person name="Sharon I."/>
            <person name="Castelle C.J."/>
            <person name="Probst A.J."/>
            <person name="Thomas B.C."/>
            <person name="Singh A."/>
            <person name="Wilkins M.J."/>
            <person name="Karaoz U."/>
            <person name="Brodie E.L."/>
            <person name="Williams K.H."/>
            <person name="Hubbard S.S."/>
            <person name="Banfield J.F."/>
        </authorList>
    </citation>
    <scope>NUCLEOTIDE SEQUENCE [LARGE SCALE GENOMIC DNA]</scope>
</reference>
<dbReference type="STRING" id="1798401.A2363_02710"/>
<dbReference type="AlphaFoldDB" id="A0A1F6BEH8"/>
<accession>A0A1F6BEH8</accession>
<gene>
    <name evidence="1" type="ORF">A2363_02710</name>
</gene>
<dbReference type="Proteomes" id="UP000176186">
    <property type="component" value="Unassembled WGS sequence"/>
</dbReference>
<organism evidence="1 2">
    <name type="scientific">Candidatus Gottesmanbacteria bacterium RIFOXYB1_FULL_47_11</name>
    <dbReference type="NCBI Taxonomy" id="1798401"/>
    <lineage>
        <taxon>Bacteria</taxon>
        <taxon>Candidatus Gottesmaniibacteriota</taxon>
    </lineage>
</organism>
<name>A0A1F6BEH8_9BACT</name>
<protein>
    <submittedName>
        <fullName evidence="1">Uncharacterized protein</fullName>
    </submittedName>
</protein>
<proteinExistence type="predicted"/>